<dbReference type="Gene3D" id="2.70.98.40">
    <property type="entry name" value="Glycoside hydrolase, family 65, N-terminal domain"/>
    <property type="match status" value="1"/>
</dbReference>
<evidence type="ECO:0000256" key="2">
    <source>
        <dbReference type="ARBA" id="ARBA00006768"/>
    </source>
</evidence>
<dbReference type="InterPro" id="IPR008928">
    <property type="entry name" value="6-hairpin_glycosidase_sf"/>
</dbReference>
<evidence type="ECO:0000256" key="3">
    <source>
        <dbReference type="ARBA" id="ARBA00022723"/>
    </source>
</evidence>
<comment type="similarity">
    <text evidence="2">Belongs to the glycosyl hydrolase 65 family.</text>
</comment>
<dbReference type="GO" id="GO:0030246">
    <property type="term" value="F:carbohydrate binding"/>
    <property type="evidence" value="ECO:0007669"/>
    <property type="project" value="InterPro"/>
</dbReference>
<feature type="domain" description="FYVE-type" evidence="7">
    <location>
        <begin position="823"/>
        <end position="880"/>
    </location>
</feature>
<organism evidence="8">
    <name type="scientific">Physarum polycephalum</name>
    <name type="common">Many-headed slime mold</name>
    <name type="synonym">Badhamia polycephala</name>
    <dbReference type="NCBI Taxonomy" id="5791"/>
    <lineage>
        <taxon>Eukaryota</taxon>
        <taxon>Amoebozoa</taxon>
        <taxon>Evosea</taxon>
        <taxon>Eumycetozoa</taxon>
        <taxon>Myxogastria</taxon>
        <taxon>Myxogastromycetidae</taxon>
        <taxon>Physariida</taxon>
        <taxon>Physaraceae</taxon>
        <taxon>Physarum</taxon>
    </lineage>
</organism>
<dbReference type="EMBL" id="LC757378">
    <property type="protein sequence ID" value="BDX96134.1"/>
    <property type="molecule type" value="mRNA"/>
</dbReference>
<dbReference type="GO" id="GO:0005975">
    <property type="term" value="P:carbohydrate metabolic process"/>
    <property type="evidence" value="ECO:0007669"/>
    <property type="project" value="InterPro"/>
</dbReference>
<dbReference type="PROSITE" id="PS50178">
    <property type="entry name" value="ZF_FYVE"/>
    <property type="match status" value="1"/>
</dbReference>
<accession>A0AA86J3I1</accession>
<evidence type="ECO:0000259" key="7">
    <source>
        <dbReference type="PROSITE" id="PS50178"/>
    </source>
</evidence>
<keyword evidence="5" id="KW-0862">Zinc</keyword>
<evidence type="ECO:0000256" key="4">
    <source>
        <dbReference type="ARBA" id="ARBA00022771"/>
    </source>
</evidence>
<proteinExistence type="evidence at transcript level"/>
<dbReference type="PANTHER" id="PTHR11051:SF8">
    <property type="entry name" value="PROTEIN-GLUCOSYLGALACTOSYLHYDROXYLYSINE GLUCOSIDASE"/>
    <property type="match status" value="1"/>
</dbReference>
<dbReference type="Gene3D" id="3.30.40.10">
    <property type="entry name" value="Zinc/RING finger domain, C3HC4 (zinc finger)"/>
    <property type="match status" value="1"/>
</dbReference>
<dbReference type="InterPro" id="IPR013083">
    <property type="entry name" value="Znf_RING/FYVE/PHD"/>
</dbReference>
<dbReference type="Gene3D" id="2.60.420.10">
    <property type="entry name" value="Maltose phosphorylase, domain 3"/>
    <property type="match status" value="1"/>
</dbReference>
<dbReference type="InterPro" id="IPR005196">
    <property type="entry name" value="Glyco_hydro_65_N"/>
</dbReference>
<dbReference type="Pfam" id="PF03632">
    <property type="entry name" value="Glyco_hydro_65m"/>
    <property type="match status" value="1"/>
</dbReference>
<dbReference type="InterPro" id="IPR037018">
    <property type="entry name" value="GH65_N"/>
</dbReference>
<dbReference type="GO" id="GO:0004555">
    <property type="term" value="F:alpha,alpha-trehalase activity"/>
    <property type="evidence" value="ECO:0007669"/>
    <property type="project" value="UniProtKB-EC"/>
</dbReference>
<name>A0AA86J3I1_PHYPO</name>
<dbReference type="Pfam" id="PF03633">
    <property type="entry name" value="Glyco_hydro_65C"/>
    <property type="match status" value="1"/>
</dbReference>
<dbReference type="SUPFAM" id="SSF74650">
    <property type="entry name" value="Galactose mutarotase-like"/>
    <property type="match status" value="1"/>
</dbReference>
<dbReference type="PANTHER" id="PTHR11051">
    <property type="entry name" value="GLYCOSYL HYDROLASE-RELATED"/>
    <property type="match status" value="1"/>
</dbReference>
<comment type="catalytic activity">
    <reaction evidence="1">
        <text>alpha,alpha-trehalose + H2O = alpha-D-glucose + beta-D-glucose</text>
        <dbReference type="Rhea" id="RHEA:32675"/>
        <dbReference type="ChEBI" id="CHEBI:15377"/>
        <dbReference type="ChEBI" id="CHEBI:15903"/>
        <dbReference type="ChEBI" id="CHEBI:16551"/>
        <dbReference type="ChEBI" id="CHEBI:17925"/>
        <dbReference type="EC" id="3.2.1.28"/>
    </reaction>
</comment>
<dbReference type="GO" id="GO:0008270">
    <property type="term" value="F:zinc ion binding"/>
    <property type="evidence" value="ECO:0007669"/>
    <property type="project" value="UniProtKB-KW"/>
</dbReference>
<dbReference type="Gene3D" id="1.50.10.10">
    <property type="match status" value="1"/>
</dbReference>
<reference evidence="8" key="1">
    <citation type="submission" date="2023-02" db="EMBL/GenBank/DDBJ databases">
        <title>Analysis of trehalose synthesis pathway from Physarum polycephalum.</title>
        <authorList>
            <person name="Minami Y."/>
            <person name="Morita R."/>
            <person name="Okano S."/>
            <person name="Ishii K."/>
            <person name="Furukawa A."/>
            <person name="Teramoto C."/>
        </authorList>
    </citation>
    <scope>NUCLEOTIDE SEQUENCE</scope>
    <source>
        <strain evidence="8">Ai35Xdp246</strain>
    </source>
</reference>
<evidence type="ECO:0000256" key="6">
    <source>
        <dbReference type="PROSITE-ProRule" id="PRU00091"/>
    </source>
</evidence>
<evidence type="ECO:0000256" key="5">
    <source>
        <dbReference type="ARBA" id="ARBA00022833"/>
    </source>
</evidence>
<keyword evidence="4 6" id="KW-0863">Zinc-finger</keyword>
<keyword evidence="3" id="KW-0479">Metal-binding</keyword>
<dbReference type="CDD" id="cd00065">
    <property type="entry name" value="FYVE_like_SF"/>
    <property type="match status" value="1"/>
</dbReference>
<dbReference type="Pfam" id="PF03636">
    <property type="entry name" value="Glyco_hydro_65N"/>
    <property type="match status" value="1"/>
</dbReference>
<dbReference type="SUPFAM" id="SSF48208">
    <property type="entry name" value="Six-hairpin glycosidases"/>
    <property type="match status" value="1"/>
</dbReference>
<evidence type="ECO:0000313" key="8">
    <source>
        <dbReference type="EMBL" id="BDX96134.1"/>
    </source>
</evidence>
<dbReference type="InterPro" id="IPR017455">
    <property type="entry name" value="Znf_FYVE-rel"/>
</dbReference>
<dbReference type="InterPro" id="IPR011013">
    <property type="entry name" value="Gal_mutarotase_sf_dom"/>
</dbReference>
<sequence length="911" mass="104622">MSKDNDPSWHLVYDSFDPKQVSLREALCVLGNGLYATRGCSEESCADGIHYPATYLAGAYDRLTAKVEDKDVSNESLVNFPNWLPITFRCGPNEEWFKINEKGTNILKYRLDLDMYNGILRREMLVEDDSRREFEITSTRFINLHTQNPHAAGLQYSVKPINWSGEMQIRSSLDGSVENTGIKRYEGLGSKHLRVENLGEVEPHGIYLEVKTVQSNISFCQAARTTVQVGKKKITKAHVEKEKERIHMIYTFHIEKGQTAVAEKLIAMYFNSAKGILDAKEACLHQIKWLPSYSELENIHKEAWGLAWFNWDIVLKYSDDNSADSLQQVVRLHIFHMIQTVSLNTIGYDVSVPARGLHGESYRGHIFWDELFIIPFYTLHVPEVAKTLLRYRYYRLDRARHLAAEAGYKGAMFPWQSGSDGREESQTIHYNPLDKTWGPDNSSLQRHVNIAIAVNIVRYFDTVKDGFFMEKYGAEILFEICRFFASLCTFNHASGRYEIKGVMGPDEFHERLPRSENQGLDNNTYTNVMVVWLLQKALDMLRGSAMREPLKERIVHTLGIKPQDMELWEDITKKMTIVFHKDGQIWSQFQGYEDLRDLDFEAYRKKNDNNIERMDRILKAAKDSPDNYKVSKQPDVCMLFYLLTTKEIEGIFRGLGYPFKESMIQANIEYYLQRTTHGSTLSKMIFSTILQPYDKEQAWGMFMESVRSDIDDTQGGTTGEGIHLALMSGSLFAVIRMYAGVDTSNRILRINPEMPKALKKIKFFIQFRGVLVDIVVTHSSVKVSSSWNFFPVIVQGVTMLATSKSFRKRIKDQPNTKECPKETNCAECSASIKVGNNSICRSCGRDMCDNCLKRNIGWYNVLIPEDPHIKVCKDCADGIDQNDNVERHPHHKMEGLKRDTNNLTKSELVSE</sequence>
<dbReference type="InterPro" id="IPR005194">
    <property type="entry name" value="Glyco_hydro_65_C"/>
</dbReference>
<protein>
    <submittedName>
        <fullName evidence="8">Trehalose-6-phosphate phosphorylase</fullName>
    </submittedName>
</protein>
<dbReference type="InterPro" id="IPR005195">
    <property type="entry name" value="Glyco_hydro_65_M"/>
</dbReference>
<gene>
    <name evidence="8" type="primary">T6pp</name>
</gene>
<dbReference type="AlphaFoldDB" id="A0AA86J3I1"/>
<evidence type="ECO:0000256" key="1">
    <source>
        <dbReference type="ARBA" id="ARBA00001576"/>
    </source>
</evidence>
<dbReference type="InterPro" id="IPR012341">
    <property type="entry name" value="6hp_glycosidase-like_sf"/>
</dbReference>